<feature type="non-terminal residue" evidence="8">
    <location>
        <position position="216"/>
    </location>
</feature>
<gene>
    <name evidence="8" type="ORF">Cfor_02575</name>
</gene>
<dbReference type="OrthoDB" id="10056927at2759"/>
<dbReference type="Pfam" id="PF05428">
    <property type="entry name" value="CRF-BP_N"/>
    <property type="match status" value="1"/>
</dbReference>
<name>A0A6L2PAF7_COPFO</name>
<evidence type="ECO:0000256" key="5">
    <source>
        <dbReference type="ARBA" id="ARBA00023180"/>
    </source>
</evidence>
<protein>
    <recommendedName>
        <fullName evidence="10">Corticotropin-releasing factor-binding protein</fullName>
    </recommendedName>
</protein>
<keyword evidence="2" id="KW-0964">Secreted</keyword>
<dbReference type="InterPro" id="IPR056178">
    <property type="entry name" value="CRF-BP_C"/>
</dbReference>
<dbReference type="PANTHER" id="PTHR10278">
    <property type="entry name" value="CORTICOTROPIN-RELEASING FACTOR-BINDING PROTEIN"/>
    <property type="match status" value="1"/>
</dbReference>
<keyword evidence="9" id="KW-1185">Reference proteome</keyword>
<dbReference type="GO" id="GO:0051424">
    <property type="term" value="F:corticotropin-releasing hormone binding"/>
    <property type="evidence" value="ECO:0007669"/>
    <property type="project" value="InterPro"/>
</dbReference>
<feature type="domain" description="Corticotropin-releasing factor binding protein C-terminal" evidence="7">
    <location>
        <begin position="136"/>
        <end position="209"/>
    </location>
</feature>
<comment type="subcellular location">
    <subcellularLocation>
        <location evidence="1">Secreted</location>
    </subcellularLocation>
</comment>
<sequence length="216" mass="24169">CIVVTSEEGQFFHKSTADDASTVCGVCILTDPDRLVEVHFDYLDVQCENRGLFWFVDGWELNQQFFPSAEDHPKPLNQRYLEFCAPHKVKEVLESSQNAGFIQYRVPGRGKGFSFTVCFPRNPTRCNILLEGKADVYTLRNYRKHVNCSLTALYPASMEVLSLNVGLQDVEVETGTVHKCQKRGLPDYLQIGGSEGLDTTHLTVADSICGLNCKPG</sequence>
<evidence type="ECO:0000256" key="4">
    <source>
        <dbReference type="ARBA" id="ARBA00023157"/>
    </source>
</evidence>
<comment type="caution">
    <text evidence="8">The sequence shown here is derived from an EMBL/GenBank/DDBJ whole genome shotgun (WGS) entry which is preliminary data.</text>
</comment>
<evidence type="ECO:0008006" key="10">
    <source>
        <dbReference type="Google" id="ProtNLM"/>
    </source>
</evidence>
<dbReference type="InterPro" id="IPR056177">
    <property type="entry name" value="CRF-BP_N"/>
</dbReference>
<dbReference type="FunCoup" id="A0A6L2PAF7">
    <property type="interactions" value="17"/>
</dbReference>
<feature type="non-terminal residue" evidence="8">
    <location>
        <position position="1"/>
    </location>
</feature>
<evidence type="ECO:0000259" key="7">
    <source>
        <dbReference type="Pfam" id="PF23541"/>
    </source>
</evidence>
<dbReference type="PANTHER" id="PTHR10278:SF0">
    <property type="entry name" value="CORTICOTROPIN-RELEASING FACTOR-BINDING PROTEIN"/>
    <property type="match status" value="1"/>
</dbReference>
<proteinExistence type="predicted"/>
<dbReference type="EMBL" id="BLKM01003662">
    <property type="protein sequence ID" value="GFG29384.1"/>
    <property type="molecule type" value="Genomic_DNA"/>
</dbReference>
<reference evidence="9" key="1">
    <citation type="submission" date="2020-01" db="EMBL/GenBank/DDBJ databases">
        <title>Draft genome sequence of the Termite Coptotermes fromosanus.</title>
        <authorList>
            <person name="Itakura S."/>
            <person name="Yosikawa Y."/>
            <person name="Umezawa K."/>
        </authorList>
    </citation>
    <scope>NUCLEOTIDE SEQUENCE [LARGE SCALE GENOMIC DNA]</scope>
</reference>
<dbReference type="InParanoid" id="A0A6L2PAF7"/>
<keyword evidence="5" id="KW-0325">Glycoprotein</keyword>
<feature type="domain" description="Corticotropin-releasing factor binding protein N-terminal" evidence="6">
    <location>
        <begin position="1"/>
        <end position="117"/>
    </location>
</feature>
<organism evidence="8 9">
    <name type="scientific">Coptotermes formosanus</name>
    <name type="common">Formosan subterranean termite</name>
    <dbReference type="NCBI Taxonomy" id="36987"/>
    <lineage>
        <taxon>Eukaryota</taxon>
        <taxon>Metazoa</taxon>
        <taxon>Ecdysozoa</taxon>
        <taxon>Arthropoda</taxon>
        <taxon>Hexapoda</taxon>
        <taxon>Insecta</taxon>
        <taxon>Pterygota</taxon>
        <taxon>Neoptera</taxon>
        <taxon>Polyneoptera</taxon>
        <taxon>Dictyoptera</taxon>
        <taxon>Blattodea</taxon>
        <taxon>Blattoidea</taxon>
        <taxon>Termitoidae</taxon>
        <taxon>Rhinotermitidae</taxon>
        <taxon>Coptotermes</taxon>
    </lineage>
</organism>
<dbReference type="AlphaFoldDB" id="A0A6L2PAF7"/>
<accession>A0A6L2PAF7</accession>
<dbReference type="Proteomes" id="UP000502823">
    <property type="component" value="Unassembled WGS sequence"/>
</dbReference>
<evidence type="ECO:0000256" key="3">
    <source>
        <dbReference type="ARBA" id="ARBA00022729"/>
    </source>
</evidence>
<dbReference type="InterPro" id="IPR008435">
    <property type="entry name" value="CRF-bd"/>
</dbReference>
<keyword evidence="3" id="KW-0732">Signal</keyword>
<dbReference type="GO" id="GO:0051460">
    <property type="term" value="P:negative regulation of corticotropin secretion"/>
    <property type="evidence" value="ECO:0007669"/>
    <property type="project" value="TreeGrafter"/>
</dbReference>
<evidence type="ECO:0000256" key="2">
    <source>
        <dbReference type="ARBA" id="ARBA00022525"/>
    </source>
</evidence>
<dbReference type="Pfam" id="PF23541">
    <property type="entry name" value="CRF-BP_C"/>
    <property type="match status" value="1"/>
</dbReference>
<evidence type="ECO:0000313" key="8">
    <source>
        <dbReference type="EMBL" id="GFG29384.1"/>
    </source>
</evidence>
<evidence type="ECO:0000259" key="6">
    <source>
        <dbReference type="Pfam" id="PF05428"/>
    </source>
</evidence>
<dbReference type="GO" id="GO:0005615">
    <property type="term" value="C:extracellular space"/>
    <property type="evidence" value="ECO:0007669"/>
    <property type="project" value="TreeGrafter"/>
</dbReference>
<evidence type="ECO:0000313" key="9">
    <source>
        <dbReference type="Proteomes" id="UP000502823"/>
    </source>
</evidence>
<evidence type="ECO:0000256" key="1">
    <source>
        <dbReference type="ARBA" id="ARBA00004613"/>
    </source>
</evidence>
<keyword evidence="4" id="KW-1015">Disulfide bond</keyword>
<dbReference type="GO" id="GO:0009755">
    <property type="term" value="P:hormone-mediated signaling pathway"/>
    <property type="evidence" value="ECO:0007669"/>
    <property type="project" value="TreeGrafter"/>
</dbReference>